<evidence type="ECO:0000313" key="3">
    <source>
        <dbReference type="Proteomes" id="UP000241769"/>
    </source>
</evidence>
<reference evidence="2 3" key="1">
    <citation type="journal article" date="2018" name="Genome Biol. Evol.">
        <title>Multiple Roots of Fruiting Body Formation in Amoebozoa.</title>
        <authorList>
            <person name="Hillmann F."/>
            <person name="Forbes G."/>
            <person name="Novohradska S."/>
            <person name="Ferling I."/>
            <person name="Riege K."/>
            <person name="Groth M."/>
            <person name="Westermann M."/>
            <person name="Marz M."/>
            <person name="Spaller T."/>
            <person name="Winckler T."/>
            <person name="Schaap P."/>
            <person name="Glockner G."/>
        </authorList>
    </citation>
    <scope>NUCLEOTIDE SEQUENCE [LARGE SCALE GENOMIC DNA]</scope>
    <source>
        <strain evidence="2 3">Jena</strain>
    </source>
</reference>
<dbReference type="EMBL" id="MDYQ01000448">
    <property type="protein sequence ID" value="PRP74632.1"/>
    <property type="molecule type" value="Genomic_DNA"/>
</dbReference>
<feature type="domain" description="Complex 1 LYR protein" evidence="1">
    <location>
        <begin position="11"/>
        <end position="74"/>
    </location>
</feature>
<dbReference type="Pfam" id="PF05347">
    <property type="entry name" value="Complex1_LYR"/>
    <property type="match status" value="1"/>
</dbReference>
<organism evidence="2 3">
    <name type="scientific">Planoprotostelium fungivorum</name>
    <dbReference type="NCBI Taxonomy" id="1890364"/>
    <lineage>
        <taxon>Eukaryota</taxon>
        <taxon>Amoebozoa</taxon>
        <taxon>Evosea</taxon>
        <taxon>Variosea</taxon>
        <taxon>Cavosteliida</taxon>
        <taxon>Cavosteliaceae</taxon>
        <taxon>Planoprotostelium</taxon>
    </lineage>
</organism>
<dbReference type="InParanoid" id="A0A2P6MSF2"/>
<proteinExistence type="predicted"/>
<protein>
    <recommendedName>
        <fullName evidence="1">Complex 1 LYR protein domain-containing protein</fullName>
    </recommendedName>
</protein>
<keyword evidence="3" id="KW-1185">Reference proteome</keyword>
<evidence type="ECO:0000313" key="2">
    <source>
        <dbReference type="EMBL" id="PRP74632.1"/>
    </source>
</evidence>
<accession>A0A2P6MSF2</accession>
<name>A0A2P6MSF2_9EUKA</name>
<dbReference type="InterPro" id="IPR008011">
    <property type="entry name" value="Complex1_LYR_dom"/>
</dbReference>
<dbReference type="Proteomes" id="UP000241769">
    <property type="component" value="Unassembled WGS sequence"/>
</dbReference>
<dbReference type="OrthoDB" id="275715at2759"/>
<evidence type="ECO:0000259" key="1">
    <source>
        <dbReference type="Pfam" id="PF05347"/>
    </source>
</evidence>
<dbReference type="AlphaFoldDB" id="A0A2P6MSF2"/>
<comment type="caution">
    <text evidence="2">The sequence shown here is derived from an EMBL/GenBank/DDBJ whole genome shotgun (WGS) entry which is preliminary data.</text>
</comment>
<sequence length="148" mass="16891">MVGFKPPTLHQEALFLYRKAVRAAHTYPARPNRQGRTLREVLLVSGRSQFEANRNETEPAKIRALLTDGKKQIDAVARLKEETHKKEFPITREMEFPAIVYNADAYLSTKIQQAKLKKKGSFWSRLFGAKTVPKEPKFRTTTPKAPPA</sequence>
<gene>
    <name evidence="2" type="ORF">PROFUN_03554</name>
</gene>